<name>A0AAN1XT10_UNVUL</name>
<dbReference type="SUPFAM" id="SSF54427">
    <property type="entry name" value="NTF2-like"/>
    <property type="match status" value="1"/>
</dbReference>
<feature type="domain" description="DUF4440" evidence="1">
    <location>
        <begin position="64"/>
        <end position="173"/>
    </location>
</feature>
<evidence type="ECO:0000259" key="1">
    <source>
        <dbReference type="Pfam" id="PF14534"/>
    </source>
</evidence>
<dbReference type="Pfam" id="PF14534">
    <property type="entry name" value="DUF4440"/>
    <property type="match status" value="1"/>
</dbReference>
<dbReference type="Gene3D" id="3.10.450.50">
    <property type="match status" value="1"/>
</dbReference>
<organism evidence="2 3">
    <name type="scientific">Vulcanimicrobium alpinum</name>
    <dbReference type="NCBI Taxonomy" id="3016050"/>
    <lineage>
        <taxon>Bacteria</taxon>
        <taxon>Bacillati</taxon>
        <taxon>Vulcanimicrobiota</taxon>
        <taxon>Vulcanimicrobiia</taxon>
        <taxon>Vulcanimicrobiales</taxon>
        <taxon>Vulcanimicrobiaceae</taxon>
        <taxon>Vulcanimicrobium</taxon>
    </lineage>
</organism>
<dbReference type="EMBL" id="AP025523">
    <property type="protein sequence ID" value="BDE05208.1"/>
    <property type="molecule type" value="Genomic_DNA"/>
</dbReference>
<dbReference type="Proteomes" id="UP001317532">
    <property type="component" value="Chromosome"/>
</dbReference>
<accession>A0AAN1XT10</accession>
<gene>
    <name evidence="2" type="ORF">WPS_04840</name>
</gene>
<dbReference type="NCBIfam" id="TIGR02246">
    <property type="entry name" value="SgcJ/EcaC family oxidoreductase"/>
    <property type="match status" value="1"/>
</dbReference>
<evidence type="ECO:0000313" key="3">
    <source>
        <dbReference type="Proteomes" id="UP001317532"/>
    </source>
</evidence>
<dbReference type="AlphaFoldDB" id="A0AAN1XT10"/>
<reference evidence="2 3" key="1">
    <citation type="journal article" date="2022" name="ISME Commun">
        <title>Vulcanimicrobium alpinus gen. nov. sp. nov., the first cultivated representative of the candidate phylum 'Eremiobacterota', is a metabolically versatile aerobic anoxygenic phototroph.</title>
        <authorList>
            <person name="Yabe S."/>
            <person name="Muto K."/>
            <person name="Abe K."/>
            <person name="Yokota A."/>
            <person name="Staudigel H."/>
            <person name="Tebo B.M."/>
        </authorList>
    </citation>
    <scope>NUCLEOTIDE SEQUENCE [LARGE SCALE GENOMIC DNA]</scope>
    <source>
        <strain evidence="2 3">WC8-2</strain>
    </source>
</reference>
<keyword evidence="3" id="KW-1185">Reference proteome</keyword>
<dbReference type="CDD" id="cd00531">
    <property type="entry name" value="NTF2_like"/>
    <property type="match status" value="1"/>
</dbReference>
<dbReference type="InterPro" id="IPR011944">
    <property type="entry name" value="Steroid_delta5-4_isomerase"/>
</dbReference>
<proteinExistence type="predicted"/>
<protein>
    <recommendedName>
        <fullName evidence="1">DUF4440 domain-containing protein</fullName>
    </recommendedName>
</protein>
<evidence type="ECO:0000313" key="2">
    <source>
        <dbReference type="EMBL" id="BDE05208.1"/>
    </source>
</evidence>
<dbReference type="InterPro" id="IPR027843">
    <property type="entry name" value="DUF4440"/>
</dbReference>
<sequence>MLVRLQAGRAFRRTQLPAHSLRTRGGNAVKQLSSVLLTVLLAAPATVCSAGPSGDEAEIRSLVSKRQADAWNRHDAKAYAALFTEDADVVNVVGWWWRGRSEIERKLTAAFTFVFRDSALAFDRPAVRFLASDIAVVHETWTMTGAKMPPGMPEPKMGLQTMVLRKHSGTWLISVFQNTNSVPERPFPLGPPVMVPATPAP</sequence>
<dbReference type="KEGG" id="vab:WPS_04840"/>
<dbReference type="InterPro" id="IPR032710">
    <property type="entry name" value="NTF2-like_dom_sf"/>
</dbReference>